<feature type="region of interest" description="Disordered" evidence="1">
    <location>
        <begin position="263"/>
        <end position="339"/>
    </location>
</feature>
<organism evidence="2 3">
    <name type="scientific">Puccinia sorghi</name>
    <dbReference type="NCBI Taxonomy" id="27349"/>
    <lineage>
        <taxon>Eukaryota</taxon>
        <taxon>Fungi</taxon>
        <taxon>Dikarya</taxon>
        <taxon>Basidiomycota</taxon>
        <taxon>Pucciniomycotina</taxon>
        <taxon>Pucciniomycetes</taxon>
        <taxon>Pucciniales</taxon>
        <taxon>Pucciniaceae</taxon>
        <taxon>Puccinia</taxon>
    </lineage>
</organism>
<feature type="compositionally biased region" description="Basic residues" evidence="1">
    <location>
        <begin position="417"/>
        <end position="431"/>
    </location>
</feature>
<accession>A0A0L6V2Z1</accession>
<feature type="compositionally biased region" description="Polar residues" evidence="1">
    <location>
        <begin position="396"/>
        <end position="411"/>
    </location>
</feature>
<evidence type="ECO:0000313" key="2">
    <source>
        <dbReference type="EMBL" id="KNZ54525.1"/>
    </source>
</evidence>
<protein>
    <submittedName>
        <fullName evidence="2">Uncharacterized protein</fullName>
    </submittedName>
</protein>
<gene>
    <name evidence="2" type="ORF">VP01_2925g2</name>
</gene>
<evidence type="ECO:0000313" key="3">
    <source>
        <dbReference type="Proteomes" id="UP000037035"/>
    </source>
</evidence>
<feature type="region of interest" description="Disordered" evidence="1">
    <location>
        <begin position="1"/>
        <end position="46"/>
    </location>
</feature>
<dbReference type="Proteomes" id="UP000037035">
    <property type="component" value="Unassembled WGS sequence"/>
</dbReference>
<dbReference type="VEuPathDB" id="FungiDB:VP01_2925g2"/>
<name>A0A0L6V2Z1_9BASI</name>
<proteinExistence type="predicted"/>
<reference evidence="2 3" key="1">
    <citation type="submission" date="2015-08" db="EMBL/GenBank/DDBJ databases">
        <title>Next Generation Sequencing and Analysis of the Genome of Puccinia sorghi L Schw, the Causal Agent of Maize Common Rust.</title>
        <authorList>
            <person name="Rochi L."/>
            <person name="Burguener G."/>
            <person name="Darino M."/>
            <person name="Turjanski A."/>
            <person name="Kreff E."/>
            <person name="Dieguez M.J."/>
            <person name="Sacco F."/>
        </authorList>
    </citation>
    <scope>NUCLEOTIDE SEQUENCE [LARGE SCALE GENOMIC DNA]</scope>
    <source>
        <strain evidence="2 3">RO10H11247</strain>
    </source>
</reference>
<dbReference type="OrthoDB" id="2506728at2759"/>
<evidence type="ECO:0000256" key="1">
    <source>
        <dbReference type="SAM" id="MobiDB-lite"/>
    </source>
</evidence>
<keyword evidence="3" id="KW-1185">Reference proteome</keyword>
<feature type="region of interest" description="Disordered" evidence="1">
    <location>
        <begin position="391"/>
        <end position="435"/>
    </location>
</feature>
<dbReference type="EMBL" id="LAVV01007863">
    <property type="protein sequence ID" value="KNZ54525.1"/>
    <property type="molecule type" value="Genomic_DNA"/>
</dbReference>
<comment type="caution">
    <text evidence="2">The sequence shown here is derived from an EMBL/GenBank/DDBJ whole genome shotgun (WGS) entry which is preliminary data.</text>
</comment>
<sequence>MSSNPHSQHPLYAFLQTDQRRLQQQENPSANGDEPISPPAGGKMGADRAFNKHLMSLLTTVQGHSSQLDQMVNHVNSLVKRVESVEAIFSEGQEQVHQLVVDFKADTAKIALQTADRINLTLQPTLSLVTDSLAAVNGRLEAMCSQVEQQRIIQHSQGLLLAKLEKESQSLALKAQSLDARLDSMKTEDLQRLENLQKEYTMLSSNLAPITHMTPLLRAFLESQLRSPSVCKKPFDDSLGWQNDPYSQAPILKGTVTRHSSALSVGRLKQGNNADNKSMERPDTAASVSNLTTKRPESDPPGNIGDNRPARGNSDNHEVSPNARAEPEEASTVGNRETEDVLSKAEAEHELTITQASGICSQEETCRQQLDQPDDQMDETIRVLGSQVGKRRSLSRRMSQVRPTGSTQEESCSMHGAVRHQRSHARKRTRSRTPTGVRHLVRSESISTTQLRTISFQPTTIHDAAPGASFLSQDFRHESRKLSDRVIHEQNLTNSSRHTLHIFFWKEALKQIEIKFNVQEAEISYWIKSSIMAILMQFFLLGN</sequence>
<dbReference type="AlphaFoldDB" id="A0A0L6V2Z1"/>